<feature type="compositionally biased region" description="Basic residues" evidence="1">
    <location>
        <begin position="178"/>
        <end position="189"/>
    </location>
</feature>
<evidence type="ECO:0000256" key="1">
    <source>
        <dbReference type="SAM" id="MobiDB-lite"/>
    </source>
</evidence>
<organism evidence="3 4">
    <name type="scientific">Phialophora macrospora</name>
    <dbReference type="NCBI Taxonomy" id="1851006"/>
    <lineage>
        <taxon>Eukaryota</taxon>
        <taxon>Fungi</taxon>
        <taxon>Dikarya</taxon>
        <taxon>Ascomycota</taxon>
        <taxon>Pezizomycotina</taxon>
        <taxon>Eurotiomycetes</taxon>
        <taxon>Chaetothyriomycetidae</taxon>
        <taxon>Chaetothyriales</taxon>
        <taxon>Herpotrichiellaceae</taxon>
        <taxon>Phialophora</taxon>
    </lineage>
</organism>
<dbReference type="EMBL" id="KN846961">
    <property type="protein sequence ID" value="KIW64582.1"/>
    <property type="molecule type" value="Genomic_DNA"/>
</dbReference>
<dbReference type="PANTHER" id="PTHR14689">
    <property type="entry name" value="PHORBOL-ESTER_DAG-TYPE DOMAIN-CONTAINING PROTEIN"/>
    <property type="match status" value="1"/>
</dbReference>
<feature type="region of interest" description="Disordered" evidence="1">
    <location>
        <begin position="414"/>
        <end position="433"/>
    </location>
</feature>
<evidence type="ECO:0000313" key="3">
    <source>
        <dbReference type="EMBL" id="KIW64582.1"/>
    </source>
</evidence>
<dbReference type="AlphaFoldDB" id="A0A0D2DQX9"/>
<sequence>MAGPSTLRAPKWPFREQKKQMRLQFSPLPSSSPAKDNYDSAVQDRLTGLTYERAKDSARTSDGLSPDPVLLLSPEPSSQIQGETQEATQTLPHVSFPSSPTRDRVTHMQLGNDSDEDELVSSAQKRRRVSSALSAVPTPASMPSRRSRRLHQGSSSPLRPRTLISNEDESDEPQSSPPRRRSGRLRQRSSPHAASPTRHQSSDGLVAPQVLSPANRQLKLSDIGSPETTDDDVVMVTRPTVRRKSRLDMDDPFVVRNDQLTDVSDEENPRRKTRKKNKTRSDAFIVSDDEVEFVSSEDENEDGGVHAPVKSRRQSLMPKPSTKHRGRTREEQEELEEDLQDLQDSDQETPHTEARRTRGGPVTTERDKAREHLELLKRRRAGEKITRVADSDEEEIDEDPEAADISLIGAPSYDLSEEQSDSSGTDLEADDEEVGHVEAEDDFIEDDTEGRHGRPHQDIPLQFTSFASKKPKELFIHLIEWMVKNKIAPAFNREDPVYNLAFARVDDQVRAQAGSRLISSAWGNQFKHTILARPNMRVVALPGEDEDHMRTCDACNRTNNPARYEFVFSGEPYYKKTLEPVDNSDDDEDEEGDDNNNITYDEAGHVIASSNTRFFLGRFCAANAEMGHKLTHWKYHLNDSLMAYLESQGVLSADAIVAREKMNKKKREKEAENIVDSMDDIGVIDNFWKDFENDLNDARLGMEDFEKRGGRTKGRVGAIRTKTGRLVKEWDKDRVRVAVALDSDSEGE</sequence>
<accession>A0A0D2DQX9</accession>
<dbReference type="PANTHER" id="PTHR14689:SF0">
    <property type="entry name" value="COILED-COIL DOMAIN-CONTAINING PROTEIN 82"/>
    <property type="match status" value="1"/>
</dbReference>
<evidence type="ECO:0000259" key="2">
    <source>
        <dbReference type="Pfam" id="PF13926"/>
    </source>
</evidence>
<evidence type="ECO:0000313" key="4">
    <source>
        <dbReference type="Proteomes" id="UP000054266"/>
    </source>
</evidence>
<dbReference type="Pfam" id="PF13926">
    <property type="entry name" value="DUF4211"/>
    <property type="match status" value="1"/>
</dbReference>
<reference evidence="3 4" key="1">
    <citation type="submission" date="2015-01" db="EMBL/GenBank/DDBJ databases">
        <title>The Genome Sequence of Capronia semiimmersa CBS27337.</title>
        <authorList>
            <consortium name="The Broad Institute Genomics Platform"/>
            <person name="Cuomo C."/>
            <person name="de Hoog S."/>
            <person name="Gorbushina A."/>
            <person name="Stielow B."/>
            <person name="Teixiera M."/>
            <person name="Abouelleil A."/>
            <person name="Chapman S.B."/>
            <person name="Priest M."/>
            <person name="Young S.K."/>
            <person name="Wortman J."/>
            <person name="Nusbaum C."/>
            <person name="Birren B."/>
        </authorList>
    </citation>
    <scope>NUCLEOTIDE SEQUENCE [LARGE SCALE GENOMIC DNA]</scope>
    <source>
        <strain evidence="3 4">CBS 27337</strain>
    </source>
</reference>
<dbReference type="STRING" id="5601.A0A0D2DQX9"/>
<feature type="region of interest" description="Disordered" evidence="1">
    <location>
        <begin position="1"/>
        <end position="370"/>
    </location>
</feature>
<feature type="compositionally biased region" description="Polar residues" evidence="1">
    <location>
        <begin position="75"/>
        <end position="100"/>
    </location>
</feature>
<feature type="domain" description="DUF4211" evidence="2">
    <location>
        <begin position="442"/>
        <end position="578"/>
    </location>
</feature>
<keyword evidence="4" id="KW-1185">Reference proteome</keyword>
<dbReference type="InterPro" id="IPR025451">
    <property type="entry name" value="DUF4211"/>
</dbReference>
<feature type="compositionally biased region" description="Acidic residues" evidence="1">
    <location>
        <begin position="287"/>
        <end position="302"/>
    </location>
</feature>
<feature type="region of interest" description="Disordered" evidence="1">
    <location>
        <begin position="578"/>
        <end position="597"/>
    </location>
</feature>
<dbReference type="GO" id="GO:0005634">
    <property type="term" value="C:nucleus"/>
    <property type="evidence" value="ECO:0007669"/>
    <property type="project" value="TreeGrafter"/>
</dbReference>
<proteinExistence type="predicted"/>
<feature type="compositionally biased region" description="Acidic residues" evidence="1">
    <location>
        <begin position="582"/>
        <end position="594"/>
    </location>
</feature>
<gene>
    <name evidence="3" type="ORF">PV04_09507</name>
</gene>
<feature type="compositionally biased region" description="Acidic residues" evidence="1">
    <location>
        <begin position="331"/>
        <end position="347"/>
    </location>
</feature>
<protein>
    <recommendedName>
        <fullName evidence="2">DUF4211 domain-containing protein</fullName>
    </recommendedName>
</protein>
<dbReference type="Proteomes" id="UP000054266">
    <property type="component" value="Unassembled WGS sequence"/>
</dbReference>
<name>A0A0D2DQX9_9EURO</name>